<dbReference type="CDD" id="cd07381">
    <property type="entry name" value="MPP_CapA"/>
    <property type="match status" value="1"/>
</dbReference>
<evidence type="ECO:0000259" key="3">
    <source>
        <dbReference type="SMART" id="SM00854"/>
    </source>
</evidence>
<organism evidence="4 5">
    <name type="scientific">Luteococcus sanguinis</name>
    <dbReference type="NCBI Taxonomy" id="174038"/>
    <lineage>
        <taxon>Bacteria</taxon>
        <taxon>Bacillati</taxon>
        <taxon>Actinomycetota</taxon>
        <taxon>Actinomycetes</taxon>
        <taxon>Propionibacteriales</taxon>
        <taxon>Propionibacteriaceae</taxon>
        <taxon>Luteococcus</taxon>
    </lineage>
</organism>
<dbReference type="InterPro" id="IPR052169">
    <property type="entry name" value="CW_Biosynth-Accessory"/>
</dbReference>
<dbReference type="SMART" id="SM00854">
    <property type="entry name" value="PGA_cap"/>
    <property type="match status" value="1"/>
</dbReference>
<comment type="caution">
    <text evidence="4">The sequence shown here is derived from an EMBL/GenBank/DDBJ whole genome shotgun (WGS) entry which is preliminary data.</text>
</comment>
<evidence type="ECO:0000313" key="5">
    <source>
        <dbReference type="Proteomes" id="UP001596266"/>
    </source>
</evidence>
<evidence type="ECO:0000256" key="1">
    <source>
        <dbReference type="ARBA" id="ARBA00005662"/>
    </source>
</evidence>
<dbReference type="EMBL" id="JBHSUA010000018">
    <property type="protein sequence ID" value="MFC6397187.1"/>
    <property type="molecule type" value="Genomic_DNA"/>
</dbReference>
<proteinExistence type="inferred from homology"/>
<feature type="domain" description="Capsule synthesis protein CapA" evidence="3">
    <location>
        <begin position="89"/>
        <end position="329"/>
    </location>
</feature>
<dbReference type="Gene3D" id="3.60.21.10">
    <property type="match status" value="1"/>
</dbReference>
<accession>A0ABW1X4U7</accession>
<evidence type="ECO:0000313" key="4">
    <source>
        <dbReference type="EMBL" id="MFC6397187.1"/>
    </source>
</evidence>
<evidence type="ECO:0000256" key="2">
    <source>
        <dbReference type="SAM" id="Phobius"/>
    </source>
</evidence>
<dbReference type="SUPFAM" id="SSF56300">
    <property type="entry name" value="Metallo-dependent phosphatases"/>
    <property type="match status" value="1"/>
</dbReference>
<dbReference type="InterPro" id="IPR019079">
    <property type="entry name" value="Capsule_synth_CapA"/>
</dbReference>
<gene>
    <name evidence="4" type="ORF">ACFP57_09380</name>
</gene>
<keyword evidence="2" id="KW-0812">Transmembrane</keyword>
<dbReference type="PANTHER" id="PTHR33393">
    <property type="entry name" value="POLYGLUTAMINE SYNTHESIS ACCESSORY PROTEIN RV0574C-RELATED"/>
    <property type="match status" value="1"/>
</dbReference>
<name>A0ABW1X4U7_9ACTN</name>
<keyword evidence="2" id="KW-0472">Membrane</keyword>
<dbReference type="RefSeq" id="WP_343884616.1">
    <property type="nucleotide sequence ID" value="NZ_BAAAKI010000003.1"/>
</dbReference>
<protein>
    <submittedName>
        <fullName evidence="4">CapA family protein</fullName>
    </submittedName>
</protein>
<keyword evidence="2" id="KW-1133">Transmembrane helix</keyword>
<feature type="transmembrane region" description="Helical" evidence="2">
    <location>
        <begin position="44"/>
        <end position="66"/>
    </location>
</feature>
<dbReference type="PANTHER" id="PTHR33393:SF13">
    <property type="entry name" value="PGA BIOSYNTHESIS PROTEIN CAPA"/>
    <property type="match status" value="1"/>
</dbReference>
<sequence length="406" mass="42331">MTTENASFHDESTDDGLMDNAELAAADTRRTLSRERRNRRRDHWLIAGCAVVALGSAAALGARIAGAAAPVPTVTRATVAATHQSGAFSLLLGGDTMLADGAVGLMSKKGIDAPLARLKPVIASADYTLLNSESPISDEYAANARPGAKYVYNSAPAVAGVFARAGVDALALNNNHLLDRTETGLADTLAFAAQNGLETFGAGVNLEAAERPLLVDSPQGTMGIVNLGENFGPLSRADVDKAGMIAFSPASVQRGIDLARAAGADHVIAFVHWGDNYSEVNDQQRHWAQMFADAGYEAVIGAGSHTAQPVEVVSGIPVYYGLGNFAFGSPGRFSDFGKQGFGLTARVVMTAQGLEHRVGCLATDNEDETVAYQARPCTTVETSAAFKSLLPAGYTMVGSEARLTVA</sequence>
<comment type="similarity">
    <text evidence="1">Belongs to the CapA family.</text>
</comment>
<dbReference type="Proteomes" id="UP001596266">
    <property type="component" value="Unassembled WGS sequence"/>
</dbReference>
<dbReference type="InterPro" id="IPR029052">
    <property type="entry name" value="Metallo-depent_PP-like"/>
</dbReference>
<reference evidence="5" key="1">
    <citation type="journal article" date="2019" name="Int. J. Syst. Evol. Microbiol.">
        <title>The Global Catalogue of Microorganisms (GCM) 10K type strain sequencing project: providing services to taxonomists for standard genome sequencing and annotation.</title>
        <authorList>
            <consortium name="The Broad Institute Genomics Platform"/>
            <consortium name="The Broad Institute Genome Sequencing Center for Infectious Disease"/>
            <person name="Wu L."/>
            <person name="Ma J."/>
        </authorList>
    </citation>
    <scope>NUCLEOTIDE SEQUENCE [LARGE SCALE GENOMIC DNA]</scope>
    <source>
        <strain evidence="5">CGMCC 1.15277</strain>
    </source>
</reference>
<dbReference type="Pfam" id="PF09587">
    <property type="entry name" value="PGA_cap"/>
    <property type="match status" value="1"/>
</dbReference>
<keyword evidence="5" id="KW-1185">Reference proteome</keyword>